<dbReference type="EMBL" id="BGPR01132335">
    <property type="protein sequence ID" value="GBN48841.1"/>
    <property type="molecule type" value="Genomic_DNA"/>
</dbReference>
<gene>
    <name evidence="3" type="ORF">AVEN_204184_1</name>
</gene>
<keyword evidence="2" id="KW-0732">Signal</keyword>
<evidence type="ECO:0000256" key="1">
    <source>
        <dbReference type="SAM" id="MobiDB-lite"/>
    </source>
</evidence>
<proteinExistence type="predicted"/>
<feature type="region of interest" description="Disordered" evidence="1">
    <location>
        <begin position="71"/>
        <end position="93"/>
    </location>
</feature>
<evidence type="ECO:0000313" key="3">
    <source>
        <dbReference type="EMBL" id="GBN48841.1"/>
    </source>
</evidence>
<sequence length="128" mass="14675">MFWTQINILFLLLEFKLLFPCRINFYEDFGAGAAVRLHDEGNPILAKHIGRYVLSTVFSCTRTRMQEHFQNFSSTTARTPASESPENTPEKPRYPLLSYFSIFLSSGPRPLSQAEAPPNKLLNKRFST</sequence>
<reference evidence="3 4" key="1">
    <citation type="journal article" date="2019" name="Sci. Rep.">
        <title>Orb-weaving spider Araneus ventricosus genome elucidates the spidroin gene catalogue.</title>
        <authorList>
            <person name="Kono N."/>
            <person name="Nakamura H."/>
            <person name="Ohtoshi R."/>
            <person name="Moran D.A.P."/>
            <person name="Shinohara A."/>
            <person name="Yoshida Y."/>
            <person name="Fujiwara M."/>
            <person name="Mori M."/>
            <person name="Tomita M."/>
            <person name="Arakawa K."/>
        </authorList>
    </citation>
    <scope>NUCLEOTIDE SEQUENCE [LARGE SCALE GENOMIC DNA]</scope>
</reference>
<feature type="signal peptide" evidence="2">
    <location>
        <begin position="1"/>
        <end position="18"/>
    </location>
</feature>
<organism evidence="3 4">
    <name type="scientific">Araneus ventricosus</name>
    <name type="common">Orbweaver spider</name>
    <name type="synonym">Epeira ventricosa</name>
    <dbReference type="NCBI Taxonomy" id="182803"/>
    <lineage>
        <taxon>Eukaryota</taxon>
        <taxon>Metazoa</taxon>
        <taxon>Ecdysozoa</taxon>
        <taxon>Arthropoda</taxon>
        <taxon>Chelicerata</taxon>
        <taxon>Arachnida</taxon>
        <taxon>Araneae</taxon>
        <taxon>Araneomorphae</taxon>
        <taxon>Entelegynae</taxon>
        <taxon>Araneoidea</taxon>
        <taxon>Araneidae</taxon>
        <taxon>Araneus</taxon>
    </lineage>
</organism>
<feature type="chain" id="PRO_5021364866" evidence="2">
    <location>
        <begin position="19"/>
        <end position="128"/>
    </location>
</feature>
<dbReference type="AlphaFoldDB" id="A0A4Y2PC80"/>
<accession>A0A4Y2PC80</accession>
<feature type="compositionally biased region" description="Polar residues" evidence="1">
    <location>
        <begin position="71"/>
        <end position="87"/>
    </location>
</feature>
<keyword evidence="4" id="KW-1185">Reference proteome</keyword>
<protein>
    <submittedName>
        <fullName evidence="3">Uncharacterized protein</fullName>
    </submittedName>
</protein>
<comment type="caution">
    <text evidence="3">The sequence shown here is derived from an EMBL/GenBank/DDBJ whole genome shotgun (WGS) entry which is preliminary data.</text>
</comment>
<evidence type="ECO:0000256" key="2">
    <source>
        <dbReference type="SAM" id="SignalP"/>
    </source>
</evidence>
<name>A0A4Y2PC80_ARAVE</name>
<dbReference type="Proteomes" id="UP000499080">
    <property type="component" value="Unassembled WGS sequence"/>
</dbReference>
<evidence type="ECO:0000313" key="4">
    <source>
        <dbReference type="Proteomes" id="UP000499080"/>
    </source>
</evidence>
<feature type="region of interest" description="Disordered" evidence="1">
    <location>
        <begin position="109"/>
        <end position="128"/>
    </location>
</feature>